<dbReference type="GO" id="GO:0005737">
    <property type="term" value="C:cytoplasm"/>
    <property type="evidence" value="ECO:0007669"/>
    <property type="project" value="TreeGrafter"/>
</dbReference>
<gene>
    <name evidence="2" type="ORF">DFR62_0817</name>
</gene>
<dbReference type="OrthoDB" id="9808602at2"/>
<organism evidence="2 3">
    <name type="scientific">Planococcus citreus</name>
    <dbReference type="NCBI Taxonomy" id="1373"/>
    <lineage>
        <taxon>Bacteria</taxon>
        <taxon>Bacillati</taxon>
        <taxon>Bacillota</taxon>
        <taxon>Bacilli</taxon>
        <taxon>Bacillales</taxon>
        <taxon>Caryophanaceae</taxon>
        <taxon>Planococcus</taxon>
    </lineage>
</organism>
<name>A0A497YLN2_9BACL</name>
<keyword evidence="3" id="KW-1185">Reference proteome</keyword>
<evidence type="ECO:0000313" key="3">
    <source>
        <dbReference type="Proteomes" id="UP000280791"/>
    </source>
</evidence>
<dbReference type="SUPFAM" id="SSF51735">
    <property type="entry name" value="NAD(P)-binding Rossmann-fold domains"/>
    <property type="match status" value="1"/>
</dbReference>
<dbReference type="PANTHER" id="PTHR48079:SF6">
    <property type="entry name" value="NAD(P)-BINDING DOMAIN-CONTAINING PROTEIN-RELATED"/>
    <property type="match status" value="1"/>
</dbReference>
<dbReference type="Proteomes" id="UP000280791">
    <property type="component" value="Unassembled WGS sequence"/>
</dbReference>
<dbReference type="Pfam" id="PF01370">
    <property type="entry name" value="Epimerase"/>
    <property type="match status" value="1"/>
</dbReference>
<proteinExistence type="predicted"/>
<feature type="domain" description="NAD-dependent epimerase/dehydratase" evidence="1">
    <location>
        <begin position="4"/>
        <end position="205"/>
    </location>
</feature>
<protein>
    <submittedName>
        <fullName evidence="2">UDP-glucose 4-epimerase</fullName>
    </submittedName>
</protein>
<dbReference type="AlphaFoldDB" id="A0A497YLN2"/>
<accession>A0A497YLN2</accession>
<dbReference type="GO" id="GO:0004029">
    <property type="term" value="F:aldehyde dehydrogenase (NAD+) activity"/>
    <property type="evidence" value="ECO:0007669"/>
    <property type="project" value="TreeGrafter"/>
</dbReference>
<evidence type="ECO:0000259" key="1">
    <source>
        <dbReference type="Pfam" id="PF01370"/>
    </source>
</evidence>
<sequence length="286" mass="32815">MKKILITGENSYVGSSLKAWLSKHPVIYSVDTISLRDNQWKEVSFAGYDTVLHTVGIAHVEAKPEMEDLYYKINRDLTIEAAKKSKDDKVKQFIFLSSIIVYGDSSKINQPRIIDENTIPTPANFYGNSKLQAEKGILPLENDDFKVVIIRPPMIYGKESKGNYRKLVKVASKLPVFPEVNNERSMLHIDNLCEFIRLLIDNEEKGIFFPQNAEYVKTSEMVKVIAEVQGKKIKLTKIFNPFVVGVGKYVKITNKIFGNLVYKQSLSEYKNEYRIKDFRESIEDSK</sequence>
<dbReference type="PANTHER" id="PTHR48079">
    <property type="entry name" value="PROTEIN YEEZ"/>
    <property type="match status" value="1"/>
</dbReference>
<comment type="caution">
    <text evidence="2">The sequence shown here is derived from an EMBL/GenBank/DDBJ whole genome shotgun (WGS) entry which is preliminary data.</text>
</comment>
<dbReference type="InterPro" id="IPR001509">
    <property type="entry name" value="Epimerase_deHydtase"/>
</dbReference>
<dbReference type="Gene3D" id="3.40.50.720">
    <property type="entry name" value="NAD(P)-binding Rossmann-like Domain"/>
    <property type="match status" value="1"/>
</dbReference>
<dbReference type="InterPro" id="IPR051783">
    <property type="entry name" value="NAD(P)-dependent_oxidoreduct"/>
</dbReference>
<evidence type="ECO:0000313" key="2">
    <source>
        <dbReference type="EMBL" id="RLJ90670.1"/>
    </source>
</evidence>
<dbReference type="EMBL" id="RCCP01000001">
    <property type="protein sequence ID" value="RLJ90670.1"/>
    <property type="molecule type" value="Genomic_DNA"/>
</dbReference>
<dbReference type="RefSeq" id="WP_121298160.1">
    <property type="nucleotide sequence ID" value="NZ_QBEW01000081.1"/>
</dbReference>
<reference evidence="2 3" key="1">
    <citation type="submission" date="2018-10" db="EMBL/GenBank/DDBJ databases">
        <title>Genomic Encyclopedia of Type Strains, Phase IV (KMG-IV): sequencing the most valuable type-strain genomes for metagenomic binning, comparative biology and taxonomic classification.</title>
        <authorList>
            <person name="Goeker M."/>
        </authorList>
    </citation>
    <scope>NUCLEOTIDE SEQUENCE [LARGE SCALE GENOMIC DNA]</scope>
    <source>
        <strain evidence="2 3">DSM 20549</strain>
    </source>
</reference>
<dbReference type="InterPro" id="IPR036291">
    <property type="entry name" value="NAD(P)-bd_dom_sf"/>
</dbReference>